<comment type="catalytic activity">
    <reaction evidence="9 11">
        <text>ATP + H2O = ADP + phosphate + H(+)</text>
        <dbReference type="Rhea" id="RHEA:13065"/>
        <dbReference type="ChEBI" id="CHEBI:15377"/>
        <dbReference type="ChEBI" id="CHEBI:15378"/>
        <dbReference type="ChEBI" id="CHEBI:30616"/>
        <dbReference type="ChEBI" id="CHEBI:43474"/>
        <dbReference type="ChEBI" id="CHEBI:456216"/>
    </reaction>
</comment>
<evidence type="ECO:0000256" key="8">
    <source>
        <dbReference type="ARBA" id="ARBA00023204"/>
    </source>
</evidence>
<dbReference type="Gene3D" id="3.40.50.300">
    <property type="entry name" value="P-loop containing nucleotide triphosphate hydrolases"/>
    <property type="match status" value="2"/>
</dbReference>
<dbReference type="SUPFAM" id="SSF52540">
    <property type="entry name" value="P-loop containing nucleoside triphosphate hydrolases"/>
    <property type="match status" value="2"/>
</dbReference>
<reference evidence="14" key="1">
    <citation type="journal article" date="2021" name="ISME J.">
        <title>Genomic evolution of the class Acidithiobacillia: deep-branching Proteobacteria living in extreme acidic conditions.</title>
        <authorList>
            <person name="Moya-Beltran A."/>
            <person name="Beard S."/>
            <person name="Rojas-Villalobos C."/>
            <person name="Issotta F."/>
            <person name="Gallardo Y."/>
            <person name="Ulloa R."/>
            <person name="Giaveno A."/>
            <person name="Degli Esposti M."/>
            <person name="Johnson D.B."/>
            <person name="Quatrini R."/>
        </authorList>
    </citation>
    <scope>NUCLEOTIDE SEQUENCE</scope>
    <source>
        <strain evidence="14">VAN18-1</strain>
    </source>
</reference>
<sequence length="611" mass="68182">MPVLELHDALIEWGGRVLLDHADLRAEAGERIGLIGRNGEGKSTLLAALAGQYLLDGGTLWIDPALRRAFLPQEPELPEQQTVFAYLLASPQDSASGEALHDDAPERWTLTARAEALCDSLDLPRERQINGLSGGQKKRLVIASTLIHGAELLFLDEPTNHMDLAGIEALEKTLLRYRGTLFFVTHDRRFLESLSTRIIELDRGKLRSFPGQFSVYQQRKEELLAAEEADLGRLEQQLASEEAWLRQGVKARAKRNQGRLRRLEQLREERKRRRGRIGEAQIHIQQSERSGNLVAELEGVSLRFGQQQILRGFSTRIERGDRVGIIGPNGAGKTTLLRLILGELQPDSGSVRLGTRQSIAYFDQLREQLDPETRVVDVIADGNDFIDIDGERRHVLGYLQDFLFAPDRARGLVKGLSGGERARLLLARLFARPANILVLDEPTNDLDLESLEVLEDRLLAFPGTVLLVSHDRDFLDHVVTQSIVSLGEGRWLNTAGGHQEFLAWQATQAIPSDAEKVKGQEGTKPQRAARRPKSLSMRERKELDELPARIEALEQEQASLAELLGQPETYQSSEKAIALQAEAARINAELEATYTRWEALEAKEAGLSNTG</sequence>
<evidence type="ECO:0000256" key="12">
    <source>
        <dbReference type="SAM" id="MobiDB-lite"/>
    </source>
</evidence>
<organism evidence="14 15">
    <name type="scientific">Igneacidithiobacillus copahuensis</name>
    <dbReference type="NCBI Taxonomy" id="2724909"/>
    <lineage>
        <taxon>Bacteria</taxon>
        <taxon>Pseudomonadati</taxon>
        <taxon>Pseudomonadota</taxon>
        <taxon>Acidithiobacillia</taxon>
        <taxon>Acidithiobacillales</taxon>
        <taxon>Acidithiobacillaceae</taxon>
        <taxon>Igneacidithiobacillus</taxon>
    </lineage>
</organism>
<dbReference type="GO" id="GO:0005737">
    <property type="term" value="C:cytoplasm"/>
    <property type="evidence" value="ECO:0007669"/>
    <property type="project" value="UniProtKB-SubCell"/>
</dbReference>
<keyword evidence="8 11" id="KW-0234">DNA repair</keyword>
<dbReference type="Gene3D" id="1.10.287.380">
    <property type="entry name" value="Valyl-tRNA synthetase, C-terminal domain"/>
    <property type="match status" value="1"/>
</dbReference>
<keyword evidence="15" id="KW-1185">Reference proteome</keyword>
<feature type="binding site" evidence="11">
    <location>
        <begin position="327"/>
        <end position="334"/>
    </location>
    <ligand>
        <name>ATP</name>
        <dbReference type="ChEBI" id="CHEBI:30616"/>
        <label>2</label>
    </ligand>
</feature>
<dbReference type="Pfam" id="PF12848">
    <property type="entry name" value="ABC_tran_Xtn"/>
    <property type="match status" value="1"/>
</dbReference>
<dbReference type="PANTHER" id="PTHR42855">
    <property type="entry name" value="ABC TRANSPORTER ATP-BINDING SUBUNIT"/>
    <property type="match status" value="1"/>
</dbReference>
<dbReference type="EMBL" id="JAAXYO010000165">
    <property type="protein sequence ID" value="MBU2788827.1"/>
    <property type="molecule type" value="Genomic_DNA"/>
</dbReference>
<evidence type="ECO:0000256" key="7">
    <source>
        <dbReference type="ARBA" id="ARBA00023125"/>
    </source>
</evidence>
<comment type="subcellular location">
    <subcellularLocation>
        <location evidence="11">Cytoplasm</location>
    </subcellularLocation>
    <text evidence="11">Associates with ribosomes.</text>
</comment>
<keyword evidence="5 11" id="KW-0378">Hydrolase</keyword>
<keyword evidence="3 11" id="KW-0547">Nucleotide-binding</keyword>
<dbReference type="CDD" id="cd03221">
    <property type="entry name" value="ABCF_EF-3"/>
    <property type="match status" value="2"/>
</dbReference>
<dbReference type="GO" id="GO:0006281">
    <property type="term" value="P:DNA repair"/>
    <property type="evidence" value="ECO:0007669"/>
    <property type="project" value="UniProtKB-KW"/>
</dbReference>
<dbReference type="PANTHER" id="PTHR42855:SF1">
    <property type="entry name" value="ABC TRANSPORTER DOMAIN-CONTAINING PROTEIN"/>
    <property type="match status" value="1"/>
</dbReference>
<dbReference type="InterPro" id="IPR032524">
    <property type="entry name" value="ABC_tran_C"/>
</dbReference>
<feature type="domain" description="ABC transporter" evidence="13">
    <location>
        <begin position="295"/>
        <end position="514"/>
    </location>
</feature>
<evidence type="ECO:0000256" key="2">
    <source>
        <dbReference type="ARBA" id="ARBA00022737"/>
    </source>
</evidence>
<evidence type="ECO:0000256" key="1">
    <source>
        <dbReference type="ARBA" id="ARBA00022490"/>
    </source>
</evidence>
<evidence type="ECO:0000313" key="14">
    <source>
        <dbReference type="EMBL" id="MBU2788827.1"/>
    </source>
</evidence>
<feature type="domain" description="ABC transporter" evidence="13">
    <location>
        <begin position="4"/>
        <end position="228"/>
    </location>
</feature>
<dbReference type="Pfam" id="PF00005">
    <property type="entry name" value="ABC_tran"/>
    <property type="match status" value="2"/>
</dbReference>
<dbReference type="InterPro" id="IPR032781">
    <property type="entry name" value="ABC_tran_Xtn"/>
</dbReference>
<dbReference type="InterPro" id="IPR037118">
    <property type="entry name" value="Val-tRNA_synth_C_sf"/>
</dbReference>
<feature type="binding site" evidence="11">
    <location>
        <begin position="36"/>
        <end position="43"/>
    </location>
    <ligand>
        <name>ATP</name>
        <dbReference type="ChEBI" id="CHEBI:30616"/>
        <label>1</label>
    </ligand>
</feature>
<dbReference type="RefSeq" id="WP_215870903.1">
    <property type="nucleotide sequence ID" value="NZ_JAAXYO010000165.1"/>
</dbReference>
<dbReference type="GO" id="GO:0043022">
    <property type="term" value="F:ribosome binding"/>
    <property type="evidence" value="ECO:0007669"/>
    <property type="project" value="UniProtKB-UniRule"/>
</dbReference>
<evidence type="ECO:0000256" key="6">
    <source>
        <dbReference type="ARBA" id="ARBA00022840"/>
    </source>
</evidence>
<keyword evidence="4 11" id="KW-0227">DNA damage</keyword>
<dbReference type="GO" id="GO:0005524">
    <property type="term" value="F:ATP binding"/>
    <property type="evidence" value="ECO:0007669"/>
    <property type="project" value="UniProtKB-UniRule"/>
</dbReference>
<gene>
    <name evidence="11" type="primary">uup</name>
    <name evidence="14" type="ORF">HFQ13_11565</name>
</gene>
<proteinExistence type="inferred from homology"/>
<accession>A0AAE3CKF7</accession>
<feature type="coiled-coil region" evidence="11">
    <location>
        <begin position="217"/>
        <end position="273"/>
    </location>
</feature>
<evidence type="ECO:0000256" key="3">
    <source>
        <dbReference type="ARBA" id="ARBA00022741"/>
    </source>
</evidence>
<dbReference type="InterPro" id="IPR017871">
    <property type="entry name" value="ABC_transporter-like_CS"/>
</dbReference>
<feature type="region of interest" description="Disordered" evidence="12">
    <location>
        <begin position="514"/>
        <end position="539"/>
    </location>
</feature>
<dbReference type="GO" id="GO:0003677">
    <property type="term" value="F:DNA binding"/>
    <property type="evidence" value="ECO:0007669"/>
    <property type="project" value="UniProtKB-UniRule"/>
</dbReference>
<comment type="caution">
    <text evidence="14">The sequence shown here is derived from an EMBL/GenBank/DDBJ whole genome shotgun (WGS) entry which is preliminary data.</text>
</comment>
<dbReference type="InterPro" id="IPR043686">
    <property type="entry name" value="Uup"/>
</dbReference>
<evidence type="ECO:0000256" key="10">
    <source>
        <dbReference type="ARBA" id="ARBA00061478"/>
    </source>
</evidence>
<dbReference type="Pfam" id="PF16326">
    <property type="entry name" value="ABC_tran_CTD"/>
    <property type="match status" value="1"/>
</dbReference>
<dbReference type="FunFam" id="3.40.50.300:FF:000309">
    <property type="entry name" value="ABC transporter ATP-binding protein"/>
    <property type="match status" value="1"/>
</dbReference>
<dbReference type="PROSITE" id="PS50893">
    <property type="entry name" value="ABC_TRANSPORTER_2"/>
    <property type="match status" value="2"/>
</dbReference>
<protein>
    <recommendedName>
        <fullName evidence="11">ATP-binding protein Uup</fullName>
        <ecNumber evidence="11">3.6.1.-</ecNumber>
    </recommendedName>
</protein>
<evidence type="ECO:0000256" key="11">
    <source>
        <dbReference type="HAMAP-Rule" id="MF_00848"/>
    </source>
</evidence>
<dbReference type="EC" id="3.6.1.-" evidence="11"/>
<dbReference type="Proteomes" id="UP001197378">
    <property type="component" value="Unassembled WGS sequence"/>
</dbReference>
<keyword evidence="2 11" id="KW-0677">Repeat</keyword>
<dbReference type="InterPro" id="IPR003439">
    <property type="entry name" value="ABC_transporter-like_ATP-bd"/>
</dbReference>
<keyword evidence="6 11" id="KW-0067">ATP-binding</keyword>
<dbReference type="SMART" id="SM00382">
    <property type="entry name" value="AAA"/>
    <property type="match status" value="2"/>
</dbReference>
<evidence type="ECO:0000256" key="4">
    <source>
        <dbReference type="ARBA" id="ARBA00022763"/>
    </source>
</evidence>
<dbReference type="PROSITE" id="PS00211">
    <property type="entry name" value="ABC_TRANSPORTER_1"/>
    <property type="match status" value="2"/>
</dbReference>
<dbReference type="InterPro" id="IPR027417">
    <property type="entry name" value="P-loop_NTPase"/>
</dbReference>
<dbReference type="InterPro" id="IPR051309">
    <property type="entry name" value="ABCF_ATPase"/>
</dbReference>
<dbReference type="AlphaFoldDB" id="A0AAE3CKF7"/>
<dbReference type="InterPro" id="IPR003593">
    <property type="entry name" value="AAA+_ATPase"/>
</dbReference>
<evidence type="ECO:0000259" key="13">
    <source>
        <dbReference type="PROSITE" id="PS50893"/>
    </source>
</evidence>
<keyword evidence="11" id="KW-0175">Coiled coil</keyword>
<evidence type="ECO:0000313" key="15">
    <source>
        <dbReference type="Proteomes" id="UP001197378"/>
    </source>
</evidence>
<evidence type="ECO:0000256" key="9">
    <source>
        <dbReference type="ARBA" id="ARBA00049360"/>
    </source>
</evidence>
<keyword evidence="7 11" id="KW-0238">DNA-binding</keyword>
<dbReference type="GO" id="GO:0016887">
    <property type="term" value="F:ATP hydrolysis activity"/>
    <property type="evidence" value="ECO:0007669"/>
    <property type="project" value="UniProtKB-UniRule"/>
</dbReference>
<keyword evidence="1 11" id="KW-0963">Cytoplasm</keyword>
<name>A0AAE3CKF7_9PROT</name>
<comment type="similarity">
    <text evidence="10 11">Belongs to the ABC transporter superfamily. ABCF family. Uup subfamily.</text>
</comment>
<evidence type="ECO:0000256" key="5">
    <source>
        <dbReference type="ARBA" id="ARBA00022801"/>
    </source>
</evidence>
<dbReference type="HAMAP" id="MF_00848">
    <property type="entry name" value="Uup"/>
    <property type="match status" value="1"/>
</dbReference>
<comment type="function">
    <text evidence="11">Probably plays a role in ribosome assembly or function. May be involved in resolution of branched DNA intermediates that result from template switching in postreplication gaps. Binds DNA and has ATPase activity.</text>
</comment>